<dbReference type="EMBL" id="CAXHTA020000009">
    <property type="protein sequence ID" value="CAL5223692.1"/>
    <property type="molecule type" value="Genomic_DNA"/>
</dbReference>
<evidence type="ECO:0000256" key="5">
    <source>
        <dbReference type="SAM" id="MobiDB-lite"/>
    </source>
</evidence>
<dbReference type="PROSITE" id="PS00518">
    <property type="entry name" value="ZF_RING_1"/>
    <property type="match status" value="1"/>
</dbReference>
<feature type="region of interest" description="Disordered" evidence="5">
    <location>
        <begin position="191"/>
        <end position="211"/>
    </location>
</feature>
<dbReference type="PANTHER" id="PTHR33748">
    <property type="entry name" value="PROTEIN CBG04600"/>
    <property type="match status" value="1"/>
</dbReference>
<evidence type="ECO:0000313" key="9">
    <source>
        <dbReference type="Proteomes" id="UP001497392"/>
    </source>
</evidence>
<proteinExistence type="predicted"/>
<feature type="transmembrane region" description="Helical" evidence="6">
    <location>
        <begin position="159"/>
        <end position="184"/>
    </location>
</feature>
<feature type="compositionally biased region" description="Basic and acidic residues" evidence="5">
    <location>
        <begin position="284"/>
        <end position="300"/>
    </location>
</feature>
<dbReference type="Gene3D" id="3.30.40.10">
    <property type="entry name" value="Zinc/RING finger domain, C3HC4 (zinc finger)"/>
    <property type="match status" value="1"/>
</dbReference>
<dbReference type="Gene3D" id="3.10.310.50">
    <property type="match status" value="1"/>
</dbReference>
<keyword evidence="3" id="KW-0862">Zinc</keyword>
<dbReference type="SMART" id="SM00184">
    <property type="entry name" value="RING"/>
    <property type="match status" value="1"/>
</dbReference>
<feature type="compositionally biased region" description="Basic and acidic residues" evidence="5">
    <location>
        <begin position="465"/>
        <end position="478"/>
    </location>
</feature>
<evidence type="ECO:0000256" key="3">
    <source>
        <dbReference type="ARBA" id="ARBA00022833"/>
    </source>
</evidence>
<evidence type="ECO:0000259" key="7">
    <source>
        <dbReference type="PROSITE" id="PS50089"/>
    </source>
</evidence>
<dbReference type="Pfam" id="PF13639">
    <property type="entry name" value="zf-RING_2"/>
    <property type="match status" value="1"/>
</dbReference>
<dbReference type="InterPro" id="IPR017907">
    <property type="entry name" value="Znf_RING_CS"/>
</dbReference>
<evidence type="ECO:0000256" key="2">
    <source>
        <dbReference type="ARBA" id="ARBA00022771"/>
    </source>
</evidence>
<keyword evidence="2 4" id="KW-0863">Zinc-finger</keyword>
<reference evidence="8 9" key="1">
    <citation type="submission" date="2024-06" db="EMBL/GenBank/DDBJ databases">
        <authorList>
            <person name="Kraege A."/>
            <person name="Thomma B."/>
        </authorList>
    </citation>
    <scope>NUCLEOTIDE SEQUENCE [LARGE SCALE GENOMIC DNA]</scope>
</reference>
<keyword evidence="9" id="KW-1185">Reference proteome</keyword>
<feature type="compositionally biased region" description="Gly residues" evidence="5">
    <location>
        <begin position="508"/>
        <end position="523"/>
    </location>
</feature>
<comment type="caution">
    <text evidence="8">The sequence shown here is derived from an EMBL/GenBank/DDBJ whole genome shotgun (WGS) entry which is preliminary data.</text>
</comment>
<dbReference type="InterPro" id="IPR007621">
    <property type="entry name" value="TPM_dom"/>
</dbReference>
<keyword evidence="6" id="KW-1133">Transmembrane helix</keyword>
<keyword evidence="6" id="KW-0812">Transmembrane</keyword>
<dbReference type="Pfam" id="PF04536">
    <property type="entry name" value="TPM_phosphatase"/>
    <property type="match status" value="1"/>
</dbReference>
<protein>
    <submittedName>
        <fullName evidence="8">G6245 protein</fullName>
    </submittedName>
</protein>
<feature type="region of interest" description="Disordered" evidence="5">
    <location>
        <begin position="271"/>
        <end position="300"/>
    </location>
</feature>
<evidence type="ECO:0000256" key="1">
    <source>
        <dbReference type="ARBA" id="ARBA00022723"/>
    </source>
</evidence>
<evidence type="ECO:0000256" key="6">
    <source>
        <dbReference type="SAM" id="Phobius"/>
    </source>
</evidence>
<evidence type="ECO:0000256" key="4">
    <source>
        <dbReference type="PROSITE-ProRule" id="PRU00175"/>
    </source>
</evidence>
<dbReference type="PANTHER" id="PTHR33748:SF5">
    <property type="entry name" value="GROUND-LIKE DOMAIN-CONTAINING PROTEIN"/>
    <property type="match status" value="1"/>
</dbReference>
<sequence length="523" mass="56076">MLSKRSGDVIEGVLKDIAAATPPYPQAAACGGSRLNAGYQVAVVAVRSIEVPQGADEGEAAQQFAAELMDRWGVGDAWCNDGVLLLLTLQPRQVAIYAGRGSKRQISAKPIKQIIGRMRPLLQEQRYGEALEGAAVDVGFALAGGSTPGGDGGGLSLRFFLALLFFVGVVGVFATIIISIITCIRRSRSANRRSRPMDRTSRPTATRSRTCQSLIDKLQREQAAALSSKQYPSETCPICLEEFQRPGQDSQPSAPPLNPDTDNQEVKIWVKEEASGEESSSTDLKTKLLGERRDSSSDRQEVEERYCKPLVLTCGHSFCEGCLSEWMASNDTCPICRASLTQQPLPPATATCLPQQQQQAGAARVGVQLMADDNIQEELLFRLRSVQRMFPQEVTGDVIYNWDQQVRRGDPLSWTAVRAAQLAPEMHQQHAFSGAWGASTRFGGGTSSGGGGASGSWSPPTVAKAVEDGRGQQARRQDPPSWTAVRAAQREPESQHADSGFWGASFDFGGGTSSGGGGASGGW</sequence>
<dbReference type="SUPFAM" id="SSF57850">
    <property type="entry name" value="RING/U-box"/>
    <property type="match status" value="1"/>
</dbReference>
<keyword evidence="1" id="KW-0479">Metal-binding</keyword>
<dbReference type="Proteomes" id="UP001497392">
    <property type="component" value="Unassembled WGS sequence"/>
</dbReference>
<dbReference type="InterPro" id="IPR001841">
    <property type="entry name" value="Znf_RING"/>
</dbReference>
<feature type="compositionally biased region" description="Gly residues" evidence="5">
    <location>
        <begin position="442"/>
        <end position="454"/>
    </location>
</feature>
<accession>A0ABP1G1I0</accession>
<organism evidence="8 9">
    <name type="scientific">Coccomyxa viridis</name>
    <dbReference type="NCBI Taxonomy" id="1274662"/>
    <lineage>
        <taxon>Eukaryota</taxon>
        <taxon>Viridiplantae</taxon>
        <taxon>Chlorophyta</taxon>
        <taxon>core chlorophytes</taxon>
        <taxon>Trebouxiophyceae</taxon>
        <taxon>Trebouxiophyceae incertae sedis</taxon>
        <taxon>Coccomyxaceae</taxon>
        <taxon>Coccomyxa</taxon>
    </lineage>
</organism>
<dbReference type="PROSITE" id="PS50089">
    <property type="entry name" value="ZF_RING_2"/>
    <property type="match status" value="1"/>
</dbReference>
<evidence type="ECO:0000313" key="8">
    <source>
        <dbReference type="EMBL" id="CAL5223692.1"/>
    </source>
</evidence>
<feature type="domain" description="RING-type" evidence="7">
    <location>
        <begin position="236"/>
        <end position="337"/>
    </location>
</feature>
<feature type="region of interest" description="Disordered" evidence="5">
    <location>
        <begin position="442"/>
        <end position="523"/>
    </location>
</feature>
<dbReference type="InterPro" id="IPR013083">
    <property type="entry name" value="Znf_RING/FYVE/PHD"/>
</dbReference>
<gene>
    <name evidence="8" type="primary">g6245</name>
    <name evidence="8" type="ORF">VP750_LOCUS5351</name>
</gene>
<keyword evidence="6" id="KW-0472">Membrane</keyword>
<name>A0ABP1G1I0_9CHLO</name>